<dbReference type="EMBL" id="LR999451">
    <property type="protein sequence ID" value="CAE5956950.1"/>
    <property type="molecule type" value="Genomic_DNA"/>
</dbReference>
<dbReference type="PANTHER" id="PTHR30005">
    <property type="entry name" value="EXOPOLYPHOSPHATASE"/>
    <property type="match status" value="1"/>
</dbReference>
<dbReference type="Pfam" id="PF13041">
    <property type="entry name" value="PPR_2"/>
    <property type="match status" value="1"/>
</dbReference>
<accession>A0A8S1ZCN8</accession>
<dbReference type="InterPro" id="IPR048950">
    <property type="entry name" value="Ppx_GppA_C"/>
</dbReference>
<dbReference type="InterPro" id="IPR046848">
    <property type="entry name" value="E_motif"/>
</dbReference>
<name>A0A8S1ZCN8_ARAAE</name>
<dbReference type="Gene3D" id="3.30.420.150">
    <property type="entry name" value="Exopolyphosphatase. Domain 2"/>
    <property type="match status" value="1"/>
</dbReference>
<dbReference type="Pfam" id="PF20431">
    <property type="entry name" value="E_motif"/>
    <property type="match status" value="1"/>
</dbReference>
<feature type="domain" description="Ppx/GppA phosphatase N-terminal" evidence="4">
    <location>
        <begin position="59"/>
        <end position="325"/>
    </location>
</feature>
<dbReference type="InterPro" id="IPR050273">
    <property type="entry name" value="GppA/Ppx_hydrolase"/>
</dbReference>
<sequence>MNSNLLSNPISSELFTSIDMGTNSFKLLIVHADPSGRSFVPIERLREPVVLSRESPISISSQSQARALQCLRKFKSLILSHNVSVDRIRCVATEALRRAENQKEFVDAVFEDVGLKVDVLSGEEEARLVYLGVLQFLPVFEKSVLCVDIGGGSTEFVVGKCGNVKLAVSLKLGHVNLTQMFMKNGGIGLKEMRDYIRHAIDESRLADRLKESDGFEMVVGSSGTIRAIENAVFSGYGADLCEFNLEGYKRDWRFGTRELSSVVAKLCSEGDEELIRREGFFKRRSEFIVAGAVLLEEIFKALGIEDLEVSEYALAEGVIADSLAKAFDGSYDLNANARWRSVMRLATRFNGKKRMTHAIHCAKIAKEIYVGLRKCNDFKVILDDKELEYLEAACFLHNIGIITGKKGYHKQSYHIIKNGDHLHSYTAEEIELIAMLVRYQRKKFPKLDRAPLKNFTEEAKRKFIILCLITRLSVILQRNENMDLQEVEFLEFSETFKLVLKEKKQHQEPVEVGYQDQVNKNSNESQLEKEVEHFKRLYKKEMRVVGLFPGVFRCPICEVENVRAVERSRGGLMEVERKLLRLLHGHNTRTRLPEIHAHLLRHFLHGSNLLLAHFISICGSLSYSDYASRVFSHIQNPNVLVFNAIIKCYSLVGPPLESLSFFSSMKSRGIWADETGFHRLGKIRIGVVELYASGGRMGDAQKVFDEMPERNVVVWNLMVRGFCDSGDVERGLSLFKQMRERSIVSWNSMISSLSKCGRDREALELFCEMIDQGFDPDEATVVTMLPISASLGVLDTGKWIHSTAESSGLIKDFITVGNALIDFYCKSGDLEGATAIFRQMQRRNVVSWNTMISGSAVNGKGESGIDLFDAMIEEGKVAPNEATFLGVLACCSYTGQVERGEELFALMMERFKLEPRTEHYGAMVDLMSRSGRIREAFEFLRNMPVNANAAMWGSLLSACRSHGDVKLAEVAAMELVKIEPGNSGNYVLLSNLYAEEGRWQDVEKVRTLMKKNRLRKTTGQSTICDVPV</sequence>
<evidence type="ECO:0000256" key="1">
    <source>
        <dbReference type="ARBA" id="ARBA00022737"/>
    </source>
</evidence>
<feature type="repeat" description="PPR" evidence="3">
    <location>
        <begin position="638"/>
        <end position="672"/>
    </location>
</feature>
<feature type="domain" description="Ppx/GppA phosphatase C-terminal" evidence="5">
    <location>
        <begin position="338"/>
        <end position="502"/>
    </location>
</feature>
<dbReference type="Proteomes" id="UP000682877">
    <property type="component" value="Chromosome 1"/>
</dbReference>
<organism evidence="6 7">
    <name type="scientific">Arabidopsis arenosa</name>
    <name type="common">Sand rock-cress</name>
    <name type="synonym">Cardaminopsis arenosa</name>
    <dbReference type="NCBI Taxonomy" id="38785"/>
    <lineage>
        <taxon>Eukaryota</taxon>
        <taxon>Viridiplantae</taxon>
        <taxon>Streptophyta</taxon>
        <taxon>Embryophyta</taxon>
        <taxon>Tracheophyta</taxon>
        <taxon>Spermatophyta</taxon>
        <taxon>Magnoliopsida</taxon>
        <taxon>eudicotyledons</taxon>
        <taxon>Gunneridae</taxon>
        <taxon>Pentapetalae</taxon>
        <taxon>rosids</taxon>
        <taxon>malvids</taxon>
        <taxon>Brassicales</taxon>
        <taxon>Brassicaceae</taxon>
        <taxon>Camelineae</taxon>
        <taxon>Arabidopsis</taxon>
    </lineage>
</organism>
<comment type="similarity">
    <text evidence="2">Belongs to the PPR family. PCMP-E subfamily.</text>
</comment>
<dbReference type="SUPFAM" id="SSF53067">
    <property type="entry name" value="Actin-like ATPase domain"/>
    <property type="match status" value="2"/>
</dbReference>
<dbReference type="FunFam" id="3.30.420.150:FF:000001">
    <property type="entry name" value="Guanosine-5'-triphosphate,3'-diphosphate pyrophosphatase"/>
    <property type="match status" value="1"/>
</dbReference>
<dbReference type="Pfam" id="PF21447">
    <property type="entry name" value="Ppx-GppA_III"/>
    <property type="match status" value="1"/>
</dbReference>
<feature type="repeat" description="PPR" evidence="3">
    <location>
        <begin position="844"/>
        <end position="878"/>
    </location>
</feature>
<dbReference type="InterPro" id="IPR003695">
    <property type="entry name" value="Ppx_GppA_N"/>
</dbReference>
<dbReference type="FunFam" id="1.25.40.10:FF:000334">
    <property type="entry name" value="Pentatricopeptide repeat-containing protein"/>
    <property type="match status" value="1"/>
</dbReference>
<gene>
    <name evidence="6" type="ORF">AARE701A_LOCUS703</name>
</gene>
<dbReference type="FunFam" id="1.25.40.10:FF:000921">
    <property type="entry name" value="Pentatricopeptide repeat-containing protein At5g48910"/>
    <property type="match status" value="1"/>
</dbReference>
<dbReference type="NCBIfam" id="TIGR00756">
    <property type="entry name" value="PPR"/>
    <property type="match status" value="4"/>
</dbReference>
<dbReference type="CDD" id="cd24006">
    <property type="entry name" value="ASKHA_NBD_PPX_GppA"/>
    <property type="match status" value="1"/>
</dbReference>
<feature type="repeat" description="PPR" evidence="3">
    <location>
        <begin position="711"/>
        <end position="741"/>
    </location>
</feature>
<evidence type="ECO:0000256" key="3">
    <source>
        <dbReference type="PROSITE-ProRule" id="PRU00708"/>
    </source>
</evidence>
<evidence type="ECO:0000313" key="7">
    <source>
        <dbReference type="Proteomes" id="UP000682877"/>
    </source>
</evidence>
<evidence type="ECO:0008006" key="8">
    <source>
        <dbReference type="Google" id="ProtNLM"/>
    </source>
</evidence>
<dbReference type="Gene3D" id="1.25.40.10">
    <property type="entry name" value="Tetratricopeptide repeat domain"/>
    <property type="match status" value="3"/>
</dbReference>
<dbReference type="SUPFAM" id="SSF109604">
    <property type="entry name" value="HD-domain/PDEase-like"/>
    <property type="match status" value="1"/>
</dbReference>
<dbReference type="InterPro" id="IPR011990">
    <property type="entry name" value="TPR-like_helical_dom_sf"/>
</dbReference>
<dbReference type="Gene3D" id="3.30.420.40">
    <property type="match status" value="1"/>
</dbReference>
<dbReference type="InterPro" id="IPR043129">
    <property type="entry name" value="ATPase_NBD"/>
</dbReference>
<proteinExistence type="inferred from homology"/>
<dbReference type="InterPro" id="IPR002885">
    <property type="entry name" value="PPR_rpt"/>
</dbReference>
<evidence type="ECO:0000256" key="2">
    <source>
        <dbReference type="ARBA" id="ARBA00061659"/>
    </source>
</evidence>
<evidence type="ECO:0000313" key="6">
    <source>
        <dbReference type="EMBL" id="CAE5956950.1"/>
    </source>
</evidence>
<keyword evidence="7" id="KW-1185">Reference proteome</keyword>
<reference evidence="6" key="1">
    <citation type="submission" date="2021-01" db="EMBL/GenBank/DDBJ databases">
        <authorList>
            <person name="Bezrukov I."/>
        </authorList>
    </citation>
    <scope>NUCLEOTIDE SEQUENCE</scope>
</reference>
<evidence type="ECO:0000259" key="5">
    <source>
        <dbReference type="Pfam" id="PF21447"/>
    </source>
</evidence>
<keyword evidence="1" id="KW-0677">Repeat</keyword>
<evidence type="ECO:0000259" key="4">
    <source>
        <dbReference type="Pfam" id="PF02541"/>
    </source>
</evidence>
<feature type="repeat" description="PPR" evidence="3">
    <location>
        <begin position="742"/>
        <end position="776"/>
    </location>
</feature>
<dbReference type="AlphaFoldDB" id="A0A8S1ZCN8"/>
<protein>
    <recommendedName>
        <fullName evidence="8">Pentatricopeptide repeat-containing protein</fullName>
    </recommendedName>
</protein>
<dbReference type="PROSITE" id="PS51375">
    <property type="entry name" value="PPR"/>
    <property type="match status" value="4"/>
</dbReference>
<dbReference type="Pfam" id="PF01535">
    <property type="entry name" value="PPR"/>
    <property type="match status" value="5"/>
</dbReference>
<dbReference type="GO" id="GO:0016462">
    <property type="term" value="F:pyrophosphatase activity"/>
    <property type="evidence" value="ECO:0007669"/>
    <property type="project" value="TreeGrafter"/>
</dbReference>
<dbReference type="PANTHER" id="PTHR30005:SF0">
    <property type="entry name" value="RETROGRADE REGULATION PROTEIN 2"/>
    <property type="match status" value="1"/>
</dbReference>
<dbReference type="Gene3D" id="1.10.3210.10">
    <property type="entry name" value="Hypothetical protein af1432"/>
    <property type="match status" value="1"/>
</dbReference>
<dbReference type="Pfam" id="PF02541">
    <property type="entry name" value="Ppx-GppA"/>
    <property type="match status" value="1"/>
</dbReference>
<dbReference type="FunFam" id="1.10.3210.10:FF:000025">
    <property type="entry name" value="Exopolyphosphatase"/>
    <property type="match status" value="1"/>
</dbReference>